<dbReference type="SUPFAM" id="SSF56925">
    <property type="entry name" value="OMPA-like"/>
    <property type="match status" value="1"/>
</dbReference>
<reference evidence="5 8" key="3">
    <citation type="submission" date="2018-06" db="EMBL/GenBank/DDBJ databases">
        <authorList>
            <consortium name="Pathogen Informatics"/>
            <person name="Doyle S."/>
        </authorList>
    </citation>
    <scope>NUCLEOTIDE SEQUENCE [LARGE SCALE GENOMIC DNA]</scope>
    <source>
        <strain evidence="5 8">NCTC12229</strain>
    </source>
</reference>
<name>A0A1X3CU30_9NEIS</name>
<dbReference type="Proteomes" id="UP000254055">
    <property type="component" value="Unassembled WGS sequence"/>
</dbReference>
<dbReference type="PROSITE" id="PS51257">
    <property type="entry name" value="PROKAR_LIPOPROTEIN"/>
    <property type="match status" value="1"/>
</dbReference>
<dbReference type="Gene3D" id="2.40.160.90">
    <property type="match status" value="1"/>
</dbReference>
<proteinExistence type="predicted"/>
<dbReference type="AlphaFoldDB" id="A0A1X3CU30"/>
<dbReference type="EMBL" id="LT906434">
    <property type="protein sequence ID" value="SNU80639.1"/>
    <property type="molecule type" value="Genomic_DNA"/>
</dbReference>
<sequence length="343" mass="36636">MNNRSFRRPYISLVLPFVLAACAGGGGVNEPEVFVERPTLQPFDAGAANVKKHADTDNYFTVSTNGGAVEKYTVTTKEKSSWSDSYYDVNKDVTVYKTPDGKYYQFGNFNTPIVPDYSSPSKQFLTSHEMQATEDGGKIFACCDSYHTDRPAIDMRGTMYYGAWISPKGEASLFAGGSLADAAYMQGGSEAKGAKGKATYDVWGIRVKDGKVVSSSYTPKNPHNADAPTVISQLTVNFNTGKLGGEIIGNKDFGSSVIMKDVNVNGNKFSGTATSGEATGQVEGAFFGAHRKSYYSGGISEYGGKSIGGTVKFDGNKALDTAFGGTRTAIDTETKSTDLTPLK</sequence>
<dbReference type="Proteomes" id="UP000193466">
    <property type="component" value="Unassembled WGS sequence"/>
</dbReference>
<dbReference type="InterPro" id="IPR054843">
    <property type="entry name" value="Slam_hemophilin_C"/>
</dbReference>
<dbReference type="RefSeq" id="WP_085362695.1">
    <property type="nucleotide sequence ID" value="NZ_MTBM01000002.1"/>
</dbReference>
<dbReference type="EMBL" id="UGRS01000001">
    <property type="protein sequence ID" value="SUA36760.1"/>
    <property type="molecule type" value="Genomic_DNA"/>
</dbReference>
<evidence type="ECO:0000313" key="4">
    <source>
        <dbReference type="EMBL" id="SNU80639.1"/>
    </source>
</evidence>
<keyword evidence="6" id="KW-1185">Reference proteome</keyword>
<dbReference type="InterPro" id="IPR011250">
    <property type="entry name" value="OMP/PagP_B-barrel"/>
</dbReference>
<evidence type="ECO:0000313" key="5">
    <source>
        <dbReference type="EMBL" id="SUA36760.1"/>
    </source>
</evidence>
<dbReference type="InterPro" id="IPR031586">
    <property type="entry name" value="HpuA"/>
</dbReference>
<dbReference type="GO" id="GO:0009279">
    <property type="term" value="C:cell outer membrane"/>
    <property type="evidence" value="ECO:0007669"/>
    <property type="project" value="UniProtKB-SubCell"/>
</dbReference>
<dbReference type="OrthoDB" id="8607152at2"/>
<dbReference type="Proteomes" id="UP000215033">
    <property type="component" value="Chromosome 1"/>
</dbReference>
<dbReference type="EMBL" id="MTBM01000002">
    <property type="protein sequence ID" value="OSI11085.1"/>
    <property type="molecule type" value="Genomic_DNA"/>
</dbReference>
<feature type="signal peptide" evidence="2">
    <location>
        <begin position="1"/>
        <end position="23"/>
    </location>
</feature>
<keyword evidence="2" id="KW-0732">Signal</keyword>
<reference evidence="4 7" key="2">
    <citation type="submission" date="2017-06" db="EMBL/GenBank/DDBJ databases">
        <authorList>
            <consortium name="Pathogen Informatics"/>
        </authorList>
    </citation>
    <scope>NUCLEOTIDE SEQUENCE [LARGE SCALE GENOMIC DNA]</scope>
    <source>
        <strain evidence="4 7">NCTC12230</strain>
    </source>
</reference>
<dbReference type="NCBIfam" id="NF041636">
    <property type="entry name" value="slam_lipo"/>
    <property type="match status" value="1"/>
</dbReference>
<feature type="chain" id="PRO_5044568044" evidence="2">
    <location>
        <begin position="24"/>
        <end position="343"/>
    </location>
</feature>
<reference evidence="3 6" key="1">
    <citation type="submission" date="2017-01" db="EMBL/GenBank/DDBJ databases">
        <authorList>
            <person name="Wolfgang W.J."/>
            <person name="Cole J."/>
            <person name="Wroblewski D."/>
            <person name="Mcginnis J."/>
            <person name="Musser K.A."/>
        </authorList>
    </citation>
    <scope>NUCLEOTIDE SEQUENCE [LARGE SCALE GENOMIC DNA]</scope>
    <source>
        <strain evidence="3 6">DSM 21643</strain>
    </source>
</reference>
<evidence type="ECO:0000313" key="6">
    <source>
        <dbReference type="Proteomes" id="UP000193466"/>
    </source>
</evidence>
<evidence type="ECO:0000256" key="2">
    <source>
        <dbReference type="SAM" id="SignalP"/>
    </source>
</evidence>
<comment type="subcellular location">
    <subcellularLocation>
        <location evidence="1">Cell outer membrane</location>
    </subcellularLocation>
</comment>
<gene>
    <name evidence="4" type="primary">hpuA</name>
    <name evidence="3" type="ORF">BWD10_01315</name>
    <name evidence="5" type="ORF">NCTC12229_01189</name>
    <name evidence="4" type="ORF">SAMEA4504057_02174</name>
</gene>
<dbReference type="Pfam" id="PF16960">
    <property type="entry name" value="HpuA"/>
    <property type="match status" value="1"/>
</dbReference>
<evidence type="ECO:0000313" key="3">
    <source>
        <dbReference type="EMBL" id="OSI11085.1"/>
    </source>
</evidence>
<evidence type="ECO:0000256" key="1">
    <source>
        <dbReference type="ARBA" id="ARBA00004442"/>
    </source>
</evidence>
<accession>A0A1X3CU30</accession>
<dbReference type="STRING" id="326523.BWD10_01315"/>
<evidence type="ECO:0000313" key="8">
    <source>
        <dbReference type="Proteomes" id="UP000254055"/>
    </source>
</evidence>
<protein>
    <submittedName>
        <fullName evidence="4">Hemoglobin-haptoglobin-utilization protein</fullName>
    </submittedName>
</protein>
<evidence type="ECO:0000313" key="7">
    <source>
        <dbReference type="Proteomes" id="UP000215033"/>
    </source>
</evidence>
<organism evidence="4 7">
    <name type="scientific">Neisseria zoodegmatis</name>
    <dbReference type="NCBI Taxonomy" id="326523"/>
    <lineage>
        <taxon>Bacteria</taxon>
        <taxon>Pseudomonadati</taxon>
        <taxon>Pseudomonadota</taxon>
        <taxon>Betaproteobacteria</taxon>
        <taxon>Neisseriales</taxon>
        <taxon>Neisseriaceae</taxon>
        <taxon>Neisseria</taxon>
    </lineage>
</organism>
<dbReference type="KEGG" id="nzo:SAMEA4504057_2174"/>